<dbReference type="Proteomes" id="UP000294419">
    <property type="component" value="Chromosome"/>
</dbReference>
<feature type="chain" id="PRO_5020943547" description="DUF4251 domain-containing protein" evidence="1">
    <location>
        <begin position="23"/>
        <end position="176"/>
    </location>
</feature>
<keyword evidence="3" id="KW-1185">Reference proteome</keyword>
<accession>A0A4P6ZDJ4</accession>
<dbReference type="KEGG" id="csal:NBC122_00766"/>
<organism evidence="2 3">
    <name type="scientific">Chryseobacterium salivictor</name>
    <dbReference type="NCBI Taxonomy" id="2547600"/>
    <lineage>
        <taxon>Bacteria</taxon>
        <taxon>Pseudomonadati</taxon>
        <taxon>Bacteroidota</taxon>
        <taxon>Flavobacteriia</taxon>
        <taxon>Flavobacteriales</taxon>
        <taxon>Weeksellaceae</taxon>
        <taxon>Chryseobacterium group</taxon>
        <taxon>Chryseobacterium</taxon>
    </lineage>
</organism>
<sequence>MKNLPKILIALLTITLVLSCSSQNNIPSANTSALLQSNEFTFVAEHANPNNADVINVLNSLPNGSSQMLNLDSGYTIEIRKDKIDVTLPYFGRMYTPNIDPSKNSYRFTSKDFTITKKEGKKGSSVFNIIAKDQQNIITFNMEVFKNGKTYVSVDSNDRQPISYDGYITANSTTKN</sequence>
<evidence type="ECO:0000313" key="2">
    <source>
        <dbReference type="EMBL" id="QBO57601.1"/>
    </source>
</evidence>
<proteinExistence type="predicted"/>
<dbReference type="EMBL" id="CP037954">
    <property type="protein sequence ID" value="QBO57601.1"/>
    <property type="molecule type" value="Genomic_DNA"/>
</dbReference>
<dbReference type="OrthoDB" id="1097715at2"/>
<keyword evidence="1" id="KW-0732">Signal</keyword>
<dbReference type="Pfam" id="PF14059">
    <property type="entry name" value="DUF4251"/>
    <property type="match status" value="1"/>
</dbReference>
<dbReference type="RefSeq" id="WP_133439100.1">
    <property type="nucleotide sequence ID" value="NZ_CP037954.1"/>
</dbReference>
<evidence type="ECO:0000313" key="3">
    <source>
        <dbReference type="Proteomes" id="UP000294419"/>
    </source>
</evidence>
<evidence type="ECO:0000256" key="1">
    <source>
        <dbReference type="SAM" id="SignalP"/>
    </source>
</evidence>
<dbReference type="InterPro" id="IPR025347">
    <property type="entry name" value="DUF4251"/>
</dbReference>
<gene>
    <name evidence="2" type="ORF">NBC122_00766</name>
</gene>
<feature type="signal peptide" evidence="1">
    <location>
        <begin position="1"/>
        <end position="22"/>
    </location>
</feature>
<dbReference type="AlphaFoldDB" id="A0A4P6ZDJ4"/>
<dbReference type="PROSITE" id="PS51257">
    <property type="entry name" value="PROKAR_LIPOPROTEIN"/>
    <property type="match status" value="1"/>
</dbReference>
<name>A0A4P6ZDJ4_9FLAO</name>
<evidence type="ECO:0008006" key="4">
    <source>
        <dbReference type="Google" id="ProtNLM"/>
    </source>
</evidence>
<reference evidence="2 3" key="1">
    <citation type="submission" date="2019-03" db="EMBL/GenBank/DDBJ databases">
        <authorList>
            <person name="Kim H."/>
            <person name="Yu S.-M."/>
        </authorList>
    </citation>
    <scope>NUCLEOTIDE SEQUENCE [LARGE SCALE GENOMIC DNA]</scope>
    <source>
        <strain evidence="2 3">NBC122</strain>
    </source>
</reference>
<protein>
    <recommendedName>
        <fullName evidence="4">DUF4251 domain-containing protein</fullName>
    </recommendedName>
</protein>
<dbReference type="Gene3D" id="2.40.128.410">
    <property type="match status" value="1"/>
</dbReference>